<proteinExistence type="predicted"/>
<dbReference type="Proteomes" id="UP001207468">
    <property type="component" value="Unassembled WGS sequence"/>
</dbReference>
<keyword evidence="2" id="KW-1185">Reference proteome</keyword>
<evidence type="ECO:0000313" key="2">
    <source>
        <dbReference type="Proteomes" id="UP001207468"/>
    </source>
</evidence>
<sequence length="741" mass="83196">MQTDLQLIKDCIKGKRQAQHTLYQQYAPAMLGVCYRYTKSVEDAEDVLQEGFIKVFTRMQQFKQEGDIGAWIRRIMVNTAISYLQKHNRYKKDMQIDDITLHPVSNDNPEIHLDTRQLIELIRQLPAGYQAVFNLFAIEGFDHVEIAEMLRMNINTYKRKPMKGKLEKDIVQQLSDFTLQPTPQVWEEVEAALHPRRKRRVIAWWWFGIPAITVAGIALWFYINQPVHNQLGNPVNNTNANTTIINNQPSFSPANDSSVSTPVTPHTQTQDAGVYNNTAITSQHKQPEASEINITEGKATHTITATPGAAIEDSIAHTTVTSAKDTSLAVTKQDTATVQKKLPPDSTTVTRKPKTVSDHPKHQWSIVAGGGFSLIKASTLFSANTNDAYPANTNSSTGYPSGTNRTALPTAQTGFHVIAGIQYAHTLGKHWQGYAGLQYRYTQNNQQVGNDSITSGYSLDNYFTRGNIATRHNYSHWLELPVYAGYIINPSAKNPVELLGGASLAYTVAEKWLIADNASKRYYYQASLNNHLLVNARAGIAYRYHNLFQLTLWMEQSLTPIHQVTDKYYQQQFSLQYLLIAACLVAGYTHAQSFRYSSILNTGLTIGTEHPGITVQTIHGVRHKSWFAGIGTGYDNYGYKSIPVFADVRKTFGSSAKWKPFVYADAGLNIALNDRVYPSKLPYSDGQPLYDLYNTFLGEAGLGISTSLGGSKRLSFSAGYSYKHFSYLEHYYYFYTITGWL</sequence>
<gene>
    <name evidence="1" type="ORF">F5148DRAFT_1291552</name>
</gene>
<accession>A0ACC0TU75</accession>
<name>A0ACC0TU75_9AGAM</name>
<evidence type="ECO:0000313" key="1">
    <source>
        <dbReference type="EMBL" id="KAI9449429.1"/>
    </source>
</evidence>
<dbReference type="EMBL" id="JAGFNK010000502">
    <property type="protein sequence ID" value="KAI9449429.1"/>
    <property type="molecule type" value="Genomic_DNA"/>
</dbReference>
<comment type="caution">
    <text evidence="1">The sequence shown here is derived from an EMBL/GenBank/DDBJ whole genome shotgun (WGS) entry which is preliminary data.</text>
</comment>
<protein>
    <submittedName>
        <fullName evidence="1">Uncharacterized protein</fullName>
    </submittedName>
</protein>
<organism evidence="1 2">
    <name type="scientific">Russula earlei</name>
    <dbReference type="NCBI Taxonomy" id="71964"/>
    <lineage>
        <taxon>Eukaryota</taxon>
        <taxon>Fungi</taxon>
        <taxon>Dikarya</taxon>
        <taxon>Basidiomycota</taxon>
        <taxon>Agaricomycotina</taxon>
        <taxon>Agaricomycetes</taxon>
        <taxon>Russulales</taxon>
        <taxon>Russulaceae</taxon>
        <taxon>Russula</taxon>
    </lineage>
</organism>
<reference evidence="1" key="1">
    <citation type="submission" date="2021-03" db="EMBL/GenBank/DDBJ databases">
        <title>Evolutionary priming and transition to the ectomycorrhizal habit in an iconic lineage of mushroom-forming fungi: is preadaptation a requirement?</title>
        <authorList>
            <consortium name="DOE Joint Genome Institute"/>
            <person name="Looney B.P."/>
            <person name="Miyauchi S."/>
            <person name="Morin E."/>
            <person name="Drula E."/>
            <person name="Courty P.E."/>
            <person name="Chicoki N."/>
            <person name="Fauchery L."/>
            <person name="Kohler A."/>
            <person name="Kuo A."/>
            <person name="LaButti K."/>
            <person name="Pangilinan J."/>
            <person name="Lipzen A."/>
            <person name="Riley R."/>
            <person name="Andreopoulos W."/>
            <person name="He G."/>
            <person name="Johnson J."/>
            <person name="Barry K.W."/>
            <person name="Grigoriev I.V."/>
            <person name="Nagy L."/>
            <person name="Hibbett D."/>
            <person name="Henrissat B."/>
            <person name="Matheny P.B."/>
            <person name="Labbe J."/>
            <person name="Martin A.F."/>
        </authorList>
    </citation>
    <scope>NUCLEOTIDE SEQUENCE</scope>
    <source>
        <strain evidence="1">BPL698</strain>
    </source>
</reference>